<evidence type="ECO:0000256" key="2">
    <source>
        <dbReference type="SAM" id="MobiDB-lite"/>
    </source>
</evidence>
<dbReference type="PROSITE" id="PS51109">
    <property type="entry name" value="G5"/>
    <property type="match status" value="1"/>
</dbReference>
<name>A0A1H5PD79_9ACTN</name>
<dbReference type="RefSeq" id="WP_083288319.1">
    <property type="nucleotide sequence ID" value="NZ_FNUC01000004.1"/>
</dbReference>
<feature type="compositionally biased region" description="Acidic residues" evidence="2">
    <location>
        <begin position="141"/>
        <end position="151"/>
    </location>
</feature>
<evidence type="ECO:0000259" key="3">
    <source>
        <dbReference type="PROSITE" id="PS51109"/>
    </source>
</evidence>
<dbReference type="Gene3D" id="2.20.230.10">
    <property type="entry name" value="Resuscitation-promoting factor rpfb"/>
    <property type="match status" value="1"/>
</dbReference>
<sequence>MGDVVSRLRTGVLVLVPLALTVAACGSDDDGAQAAPFAPAATSSAASPSPSPSPVVTVETVTQTEEIPFERVTVEDATMDLGTSAVTTAGVAGVRTLTYTVTLTDGVETARELAGDEVTTAPVDEVTSVGTYEPPPPPPEPEPEPEPEDEPVALAEAPSDEGCDPNYSGCVPIDTDVDCAGGSGNGPSYADGPVEVIGEDIYGLDADDDGVGCEP</sequence>
<dbReference type="OrthoDB" id="9812156at2"/>
<accession>A0A1H5PD79</accession>
<evidence type="ECO:0000313" key="5">
    <source>
        <dbReference type="Proteomes" id="UP000181980"/>
    </source>
</evidence>
<dbReference type="Proteomes" id="UP000181980">
    <property type="component" value="Unassembled WGS sequence"/>
</dbReference>
<keyword evidence="5" id="KW-1185">Reference proteome</keyword>
<evidence type="ECO:0000313" key="4">
    <source>
        <dbReference type="EMBL" id="SEF10957.1"/>
    </source>
</evidence>
<dbReference type="STRING" id="561176.SAMN04488561_4011"/>
<dbReference type="PROSITE" id="PS51257">
    <property type="entry name" value="PROKAR_LIPOPROTEIN"/>
    <property type="match status" value="1"/>
</dbReference>
<evidence type="ECO:0000256" key="1">
    <source>
        <dbReference type="ARBA" id="ARBA00022729"/>
    </source>
</evidence>
<feature type="region of interest" description="Disordered" evidence="2">
    <location>
        <begin position="112"/>
        <end position="192"/>
    </location>
</feature>
<dbReference type="SMART" id="SM01208">
    <property type="entry name" value="G5"/>
    <property type="match status" value="1"/>
</dbReference>
<reference evidence="5" key="1">
    <citation type="submission" date="2016-10" db="EMBL/GenBank/DDBJ databases">
        <authorList>
            <person name="Varghese N."/>
            <person name="Submissions S."/>
        </authorList>
    </citation>
    <scope>NUCLEOTIDE SEQUENCE [LARGE SCALE GENOMIC DNA]</scope>
    <source>
        <strain evidence="5">DSM 45237</strain>
    </source>
</reference>
<dbReference type="AlphaFoldDB" id="A0A1H5PD79"/>
<gene>
    <name evidence="4" type="ORF">SAMN04488561_4011</name>
</gene>
<organism evidence="4 5">
    <name type="scientific">Jiangella alba</name>
    <dbReference type="NCBI Taxonomy" id="561176"/>
    <lineage>
        <taxon>Bacteria</taxon>
        <taxon>Bacillati</taxon>
        <taxon>Actinomycetota</taxon>
        <taxon>Actinomycetes</taxon>
        <taxon>Jiangellales</taxon>
        <taxon>Jiangellaceae</taxon>
        <taxon>Jiangella</taxon>
    </lineage>
</organism>
<dbReference type="EMBL" id="FNUC01000004">
    <property type="protein sequence ID" value="SEF10957.1"/>
    <property type="molecule type" value="Genomic_DNA"/>
</dbReference>
<dbReference type="Pfam" id="PF07501">
    <property type="entry name" value="G5"/>
    <property type="match status" value="1"/>
</dbReference>
<feature type="domain" description="G5" evidence="3">
    <location>
        <begin position="53"/>
        <end position="133"/>
    </location>
</feature>
<keyword evidence="1" id="KW-0732">Signal</keyword>
<protein>
    <submittedName>
        <fullName evidence="4">G5 domain-containing protein</fullName>
    </submittedName>
</protein>
<proteinExistence type="predicted"/>
<dbReference type="InterPro" id="IPR011098">
    <property type="entry name" value="G5_dom"/>
</dbReference>